<dbReference type="PANTHER" id="PTHR47738:SF3">
    <property type="entry name" value="PHOSPHOTRANSFERASE SYSTEM MANNITOL_FRUCTOSE-SPECIFIC IIA DOMAIN CONTAINING PROTEIN"/>
    <property type="match status" value="1"/>
</dbReference>
<dbReference type="Gene3D" id="3.40.930.10">
    <property type="entry name" value="Mannitol-specific EII, Chain A"/>
    <property type="match status" value="1"/>
</dbReference>
<dbReference type="PANTHER" id="PTHR47738">
    <property type="entry name" value="PTS SYSTEM FRUCTOSE-LIKE EIIA COMPONENT-RELATED"/>
    <property type="match status" value="1"/>
</dbReference>
<dbReference type="SUPFAM" id="SSF55804">
    <property type="entry name" value="Phoshotransferase/anion transport protein"/>
    <property type="match status" value="1"/>
</dbReference>
<gene>
    <name evidence="2" type="ORF">STRIC_1611</name>
</gene>
<dbReference type="Pfam" id="PF00359">
    <property type="entry name" value="PTS_EIIA_2"/>
    <property type="match status" value="1"/>
</dbReference>
<reference evidence="2 3" key="1">
    <citation type="journal article" date="2014" name="Int. J. Syst. Evol. Microbiol.">
        <title>Phylogenomics and the dynamic genome evolution of the genus Streptococcus.</title>
        <authorList>
            <consortium name="The Broad Institute Genome Sequencing Platform"/>
            <person name="Richards V.P."/>
            <person name="Palmer S.R."/>
            <person name="Pavinski Bitar P.D."/>
            <person name="Qin X."/>
            <person name="Weinstock G.M."/>
            <person name="Highlander S.K."/>
            <person name="Town C.D."/>
            <person name="Burne R.A."/>
            <person name="Stanhope M.J."/>
        </authorList>
    </citation>
    <scope>NUCLEOTIDE SEQUENCE [LARGE SCALE GENOMIC DNA]</scope>
    <source>
        <strain evidence="2 3">707-05</strain>
    </source>
</reference>
<dbReference type="InterPro" id="IPR051541">
    <property type="entry name" value="PTS_SugarTrans_NitroReg"/>
</dbReference>
<evidence type="ECO:0000313" key="3">
    <source>
        <dbReference type="Proteomes" id="UP000003330"/>
    </source>
</evidence>
<dbReference type="eggNOG" id="COG1762">
    <property type="taxonomic scope" value="Bacteria"/>
</dbReference>
<proteinExistence type="predicted"/>
<dbReference type="InterPro" id="IPR016152">
    <property type="entry name" value="PTrfase/Anion_transptr"/>
</dbReference>
<evidence type="ECO:0000259" key="1">
    <source>
        <dbReference type="PROSITE" id="PS51094"/>
    </source>
</evidence>
<sequence>MFSNTLFTDAKTQEELFAEVAKHLVSVDYVTPDYGQALLEREKVFPTGLKVDLKDGSELLYAAIPHTETQFCLVDQVVYVKNSQPITFQHMINLEEKCLVPHCFFIINSRANSQTEILSNLITFFITKGNLAHLSQLGKNEEAISSFLKEKGVFQND</sequence>
<dbReference type="AlphaFoldDB" id="G5K491"/>
<dbReference type="OrthoDB" id="370976at2"/>
<name>G5K491_9STRE</name>
<organism evidence="2 3">
    <name type="scientific">Streptococcus ictaluri 707-05</name>
    <dbReference type="NCBI Taxonomy" id="764299"/>
    <lineage>
        <taxon>Bacteria</taxon>
        <taxon>Bacillati</taxon>
        <taxon>Bacillota</taxon>
        <taxon>Bacilli</taxon>
        <taxon>Lactobacillales</taxon>
        <taxon>Streptococcaceae</taxon>
        <taxon>Streptococcus</taxon>
    </lineage>
</organism>
<dbReference type="EMBL" id="AEUX02000007">
    <property type="protein sequence ID" value="EHI69080.1"/>
    <property type="molecule type" value="Genomic_DNA"/>
</dbReference>
<dbReference type="PROSITE" id="PS51094">
    <property type="entry name" value="PTS_EIIA_TYPE_2"/>
    <property type="match status" value="1"/>
</dbReference>
<accession>G5K491</accession>
<comment type="caution">
    <text evidence="2">The sequence shown here is derived from an EMBL/GenBank/DDBJ whole genome shotgun (WGS) entry which is preliminary data.</text>
</comment>
<feature type="domain" description="PTS EIIA type-2" evidence="1">
    <location>
        <begin position="1"/>
        <end position="151"/>
    </location>
</feature>
<evidence type="ECO:0000313" key="2">
    <source>
        <dbReference type="EMBL" id="EHI69080.1"/>
    </source>
</evidence>
<keyword evidence="3" id="KW-1185">Reference proteome</keyword>
<dbReference type="Proteomes" id="UP000003330">
    <property type="component" value="Unassembled WGS sequence"/>
</dbReference>
<dbReference type="InterPro" id="IPR002178">
    <property type="entry name" value="PTS_EIIA_type-2_dom"/>
</dbReference>
<protein>
    <submittedName>
        <fullName evidence="2">Phosphoenolpyruvate-dependent sugar PTS family porter, EIIA 2</fullName>
    </submittedName>
</protein>
<dbReference type="RefSeq" id="WP_008090057.1">
    <property type="nucleotide sequence ID" value="NZ_AEUX02000007.1"/>
</dbReference>
<dbReference type="STRING" id="764299.STRIC_1611"/>